<dbReference type="InterPro" id="IPR003265">
    <property type="entry name" value="HhH-GPD_domain"/>
</dbReference>
<sequence length="545" mass="62860">MDEEKMREEEIRLFGQVRSFIECTEHIQGNMYVSQWKGSVLDSVVGAFLTQNVSDISSSSSFLSLMANFPLKENVAEQDRKRTRGQKMANARNLLGKGKKSKDFGWHSLKNEAYFNGYKYEETDENKDSLDWEAVRCAEVGEISDTIKTRGQSNVMAARIKGFLNRLFRECGSLDLEWLRFIPPDETKNFLLSIEGLGLKSVECIRLLTLKQLAFPVDTNVARISVRLGWVPITLPENNQLHELENYPKREDIQKYLWSYLHQLDQHILYLLHYKMITFGKVFCTKKNPNCYSCPMKGECKHFASAHVSGASEEGGCRQLVHTDMEDIFKQEENKFAHQNMTRDTKNKHVSSLRTMHDAYVLPDSHPLLEGMDRREYADPCPYLLHVWTPETCNDNAHLSTTQESEIFKGTILIPCRTATRGRFPLNGTYFQANEVFADDETTQNPIIFRRNLIQNLERTIIYTGNSTRGMYKEQSLEKIFTCFKNGFICTRAYDRRTGSPKPIPGILHKRGSKTPKRTKGQVKEAKNTPKDRETILDVRQNMIK</sequence>
<evidence type="ECO:0000256" key="9">
    <source>
        <dbReference type="SAM" id="MobiDB-lite"/>
    </source>
</evidence>
<dbReference type="GO" id="GO:0006284">
    <property type="term" value="P:base-excision repair"/>
    <property type="evidence" value="ECO:0007669"/>
    <property type="project" value="InterPro"/>
</dbReference>
<comment type="similarity">
    <text evidence="3">Belongs to the DNA glycosylase family. DEMETER subfamily.</text>
</comment>
<keyword evidence="6" id="KW-0411">Iron-sulfur</keyword>
<keyword evidence="7" id="KW-0238">DNA-binding</keyword>
<evidence type="ECO:0000256" key="1">
    <source>
        <dbReference type="ARBA" id="ARBA00001966"/>
    </source>
</evidence>
<dbReference type="GO" id="GO:0035514">
    <property type="term" value="F:DNA demethylase activity"/>
    <property type="evidence" value="ECO:0007669"/>
    <property type="project" value="InterPro"/>
</dbReference>
<dbReference type="Pfam" id="PF15628">
    <property type="entry name" value="RRM_DME"/>
    <property type="match status" value="1"/>
</dbReference>
<evidence type="ECO:0000256" key="4">
    <source>
        <dbReference type="ARBA" id="ARBA00022723"/>
    </source>
</evidence>
<evidence type="ECO:0000256" key="8">
    <source>
        <dbReference type="ARBA" id="ARBA00023242"/>
    </source>
</evidence>
<dbReference type="InterPro" id="IPR023170">
    <property type="entry name" value="HhH_base_excis_C"/>
</dbReference>
<protein>
    <submittedName>
        <fullName evidence="11">DEMETER-like protein 2 isoform X4</fullName>
    </submittedName>
</protein>
<dbReference type="InterPro" id="IPR011257">
    <property type="entry name" value="DNA_glycosylase"/>
</dbReference>
<dbReference type="InterPro" id="IPR028925">
    <property type="entry name" value="RRM_DME"/>
</dbReference>
<dbReference type="PANTHER" id="PTHR46213">
    <property type="entry name" value="TRANSCRIPTIONAL ACTIVATOR DEMETER"/>
    <property type="match status" value="1"/>
</dbReference>
<gene>
    <name evidence="11" type="ORF">Cni_G02255</name>
</gene>
<evidence type="ECO:0000313" key="11">
    <source>
        <dbReference type="EMBL" id="WOK93555.1"/>
    </source>
</evidence>
<feature type="compositionally biased region" description="Basic residues" evidence="9">
    <location>
        <begin position="508"/>
        <end position="521"/>
    </location>
</feature>
<feature type="compositionally biased region" description="Basic and acidic residues" evidence="9">
    <location>
        <begin position="522"/>
        <end position="533"/>
    </location>
</feature>
<feature type="region of interest" description="Disordered" evidence="9">
    <location>
        <begin position="500"/>
        <end position="533"/>
    </location>
</feature>
<dbReference type="EMBL" id="CP136890">
    <property type="protein sequence ID" value="WOK93555.1"/>
    <property type="molecule type" value="Genomic_DNA"/>
</dbReference>
<proteinExistence type="inferred from homology"/>
<feature type="domain" description="HhH-GPD" evidence="10">
    <location>
        <begin position="49"/>
        <end position="276"/>
    </location>
</feature>
<dbReference type="GO" id="GO:0051536">
    <property type="term" value="F:iron-sulfur cluster binding"/>
    <property type="evidence" value="ECO:0007669"/>
    <property type="project" value="UniProtKB-KW"/>
</dbReference>
<evidence type="ECO:0000256" key="7">
    <source>
        <dbReference type="ARBA" id="ARBA00023125"/>
    </source>
</evidence>
<dbReference type="AlphaFoldDB" id="A0AAQ3PZJ7"/>
<keyword evidence="8" id="KW-0539">Nucleus</keyword>
<organism evidence="11 12">
    <name type="scientific">Canna indica</name>
    <name type="common">Indian-shot</name>
    <dbReference type="NCBI Taxonomy" id="4628"/>
    <lineage>
        <taxon>Eukaryota</taxon>
        <taxon>Viridiplantae</taxon>
        <taxon>Streptophyta</taxon>
        <taxon>Embryophyta</taxon>
        <taxon>Tracheophyta</taxon>
        <taxon>Spermatophyta</taxon>
        <taxon>Magnoliopsida</taxon>
        <taxon>Liliopsida</taxon>
        <taxon>Zingiberales</taxon>
        <taxon>Cannaceae</taxon>
        <taxon>Canna</taxon>
    </lineage>
</organism>
<reference evidence="11 12" key="1">
    <citation type="submission" date="2023-10" db="EMBL/GenBank/DDBJ databases">
        <title>Chromosome-scale genome assembly provides insights into flower coloration mechanisms of Canna indica.</title>
        <authorList>
            <person name="Li C."/>
        </authorList>
    </citation>
    <scope>NUCLEOTIDE SEQUENCE [LARGE SCALE GENOMIC DNA]</scope>
    <source>
        <tissue evidence="11">Flower</tissue>
    </source>
</reference>
<evidence type="ECO:0000256" key="6">
    <source>
        <dbReference type="ARBA" id="ARBA00023014"/>
    </source>
</evidence>
<dbReference type="SMART" id="SM00478">
    <property type="entry name" value="ENDO3c"/>
    <property type="match status" value="1"/>
</dbReference>
<evidence type="ECO:0000256" key="5">
    <source>
        <dbReference type="ARBA" id="ARBA00023004"/>
    </source>
</evidence>
<dbReference type="GO" id="GO:0003677">
    <property type="term" value="F:DNA binding"/>
    <property type="evidence" value="ECO:0007669"/>
    <property type="project" value="UniProtKB-KW"/>
</dbReference>
<evidence type="ECO:0000259" key="10">
    <source>
        <dbReference type="SMART" id="SM00478"/>
    </source>
</evidence>
<keyword evidence="5" id="KW-0408">Iron</keyword>
<dbReference type="GO" id="GO:0046872">
    <property type="term" value="F:metal ion binding"/>
    <property type="evidence" value="ECO:0007669"/>
    <property type="project" value="UniProtKB-KW"/>
</dbReference>
<evidence type="ECO:0000256" key="2">
    <source>
        <dbReference type="ARBA" id="ARBA00004123"/>
    </source>
</evidence>
<keyword evidence="4" id="KW-0479">Metal-binding</keyword>
<evidence type="ECO:0000313" key="12">
    <source>
        <dbReference type="Proteomes" id="UP001327560"/>
    </source>
</evidence>
<dbReference type="InterPro" id="IPR044811">
    <property type="entry name" value="DME/ROS1"/>
</dbReference>
<comment type="cofactor">
    <cofactor evidence="1">
        <name>[4Fe-4S] cluster</name>
        <dbReference type="ChEBI" id="CHEBI:49883"/>
    </cofactor>
</comment>
<dbReference type="Gene3D" id="1.10.1670.10">
    <property type="entry name" value="Helix-hairpin-Helix base-excision DNA repair enzymes (C-terminal)"/>
    <property type="match status" value="1"/>
</dbReference>
<keyword evidence="12" id="KW-1185">Reference proteome</keyword>
<dbReference type="GO" id="GO:0141166">
    <property type="term" value="P:chromosomal 5-methylcytosine DNA demethylation pathway"/>
    <property type="evidence" value="ECO:0007669"/>
    <property type="project" value="InterPro"/>
</dbReference>
<dbReference type="SUPFAM" id="SSF48150">
    <property type="entry name" value="DNA-glycosylase"/>
    <property type="match status" value="1"/>
</dbReference>
<dbReference type="PANTHER" id="PTHR46213:SF13">
    <property type="entry name" value="DEMETER-LIKE PROTEIN 2-RELATED"/>
    <property type="match status" value="1"/>
</dbReference>
<dbReference type="Proteomes" id="UP001327560">
    <property type="component" value="Chromosome 1"/>
</dbReference>
<dbReference type="GO" id="GO:0005634">
    <property type="term" value="C:nucleus"/>
    <property type="evidence" value="ECO:0007669"/>
    <property type="project" value="UniProtKB-SubCell"/>
</dbReference>
<dbReference type="Gene3D" id="1.10.340.30">
    <property type="entry name" value="Hypothetical protein, domain 2"/>
    <property type="match status" value="1"/>
</dbReference>
<evidence type="ECO:0000256" key="3">
    <source>
        <dbReference type="ARBA" id="ARBA00005646"/>
    </source>
</evidence>
<accession>A0AAQ3PZJ7</accession>
<dbReference type="GO" id="GO:0019104">
    <property type="term" value="F:DNA N-glycosylase activity"/>
    <property type="evidence" value="ECO:0007669"/>
    <property type="project" value="InterPro"/>
</dbReference>
<comment type="subcellular location">
    <subcellularLocation>
        <location evidence="2">Nucleus</location>
    </subcellularLocation>
</comment>
<name>A0AAQ3PZJ7_9LILI</name>